<organism evidence="3 4">
    <name type="scientific">Rhynchophorus ferrugineus</name>
    <name type="common">Red palm weevil</name>
    <name type="synonym">Curculio ferrugineus</name>
    <dbReference type="NCBI Taxonomy" id="354439"/>
    <lineage>
        <taxon>Eukaryota</taxon>
        <taxon>Metazoa</taxon>
        <taxon>Ecdysozoa</taxon>
        <taxon>Arthropoda</taxon>
        <taxon>Hexapoda</taxon>
        <taxon>Insecta</taxon>
        <taxon>Pterygota</taxon>
        <taxon>Neoptera</taxon>
        <taxon>Endopterygota</taxon>
        <taxon>Coleoptera</taxon>
        <taxon>Polyphaga</taxon>
        <taxon>Cucujiformia</taxon>
        <taxon>Curculionidae</taxon>
        <taxon>Dryophthorinae</taxon>
        <taxon>Rhynchophorus</taxon>
    </lineage>
</organism>
<keyword evidence="4" id="KW-1185">Reference proteome</keyword>
<comment type="caution">
    <text evidence="3">The sequence shown here is derived from an EMBL/GenBank/DDBJ whole genome shotgun (WGS) entry which is preliminary data.</text>
</comment>
<name>A0A834MCC9_RHYFE</name>
<dbReference type="InterPro" id="IPR028089">
    <property type="entry name" value="DUF4455"/>
</dbReference>
<dbReference type="Pfam" id="PF14643">
    <property type="entry name" value="DUF4455"/>
    <property type="match status" value="1"/>
</dbReference>
<evidence type="ECO:0000259" key="2">
    <source>
        <dbReference type="Pfam" id="PF14643"/>
    </source>
</evidence>
<evidence type="ECO:0000313" key="3">
    <source>
        <dbReference type="EMBL" id="KAF7274785.1"/>
    </source>
</evidence>
<dbReference type="Proteomes" id="UP000625711">
    <property type="component" value="Unassembled WGS sequence"/>
</dbReference>
<accession>A0A834MCC9</accession>
<gene>
    <name evidence="3" type="ORF">GWI33_012554</name>
</gene>
<feature type="coiled-coil region" evidence="1">
    <location>
        <begin position="589"/>
        <end position="623"/>
    </location>
</feature>
<proteinExistence type="predicted"/>
<protein>
    <recommendedName>
        <fullName evidence="2">DUF4455 domain-containing protein</fullName>
    </recommendedName>
</protein>
<dbReference type="OrthoDB" id="431588at2759"/>
<feature type="coiled-coil region" evidence="1">
    <location>
        <begin position="23"/>
        <end position="72"/>
    </location>
</feature>
<feature type="domain" description="DUF4455" evidence="2">
    <location>
        <begin position="28"/>
        <end position="469"/>
    </location>
</feature>
<sequence length="930" mass="110008">MDDDICYLPDNFVGQSRPSRIIERLYEKRKQEEQKTINNLNATKTEIITHYNDIAKSQIDSLQQELNEIQLCIKDELFECRMRANKESFEVIKKEYFEKVHKIIEEYTKKQLLLIDKWHHNQEDLEQAKSKKLKDALKIAYDSIKTISYSLPCEYNEFIEMQLEKINQELLCNRRTQNEMKTHLKLEIQNDLKNFIEELRRIKACWINYVKEKTAKSVSSKTHQTLEDILNSKKCLSPDDEKELKDITDGVKNALTVECITNVPTAEEWLRKLRLTLGMLDQSAQKLIQSFKRATVIFFNRFFEELKCVYETLTEMDEDEVSSIQCEMYTPTIEEMRDIYNNKLDLVQQIWNDLIKDMSKTVDHTYKFLIAGSTLFEKHFRRLTVLQLMVQKDISNVIIGNNRVLEMYGLKLNVLLDTLRQEPTEDKVNKTFEEIKKHLNSMDELCRTQFQAETTTTKKYTTYLDQALDILIAELNRFLVIYPPDMEKDPKIQRKRASRTSEMADPNEDLIPNQIWYCKFEVDAVTNWGFGLWESIRTYVQTAKSELQKDGEKWINDEIQTLEHRLEIRLNITKIKYAKIQAYIYEERLKELDIHKSRLEEHKRAIEKTLQAIKDQFNQHQEQYTQIFEQYNLTAYITVLHAKLENGKEECENVYSKYVKEVGRIFNEIKSKNIMFIKHMRLFSENGNFNPLESKEYIKHLTKLEGQCEKDISSIEKTSQTAKTSIMTDMETRHSEVMDTLKTIREEYLFAEKVEKKLQCLRKDVDTKLDSEKSNFNDLCITIKHLEEDAKSGCGNFKYFDVFDLISNEISQKAESLALYLDHPVPLILYSDKSNIETNDTKLQTKKIEDHISTYHAKLFNFSLESQRATFLTDLHIIILNCWNDLSEQAKVKIFYVVDKNFVVGIDTQYNEYRKLRKMSATRVFSLIEG</sequence>
<reference evidence="3" key="1">
    <citation type="submission" date="2020-08" db="EMBL/GenBank/DDBJ databases">
        <title>Genome sequencing and assembly of the red palm weevil Rhynchophorus ferrugineus.</title>
        <authorList>
            <person name="Dias G.B."/>
            <person name="Bergman C.M."/>
            <person name="Manee M."/>
        </authorList>
    </citation>
    <scope>NUCLEOTIDE SEQUENCE</scope>
    <source>
        <strain evidence="3">AA-2017</strain>
        <tissue evidence="3">Whole larva</tissue>
    </source>
</reference>
<keyword evidence="1" id="KW-0175">Coiled coil</keyword>
<evidence type="ECO:0000313" key="4">
    <source>
        <dbReference type="Proteomes" id="UP000625711"/>
    </source>
</evidence>
<dbReference type="EMBL" id="JAACXV010012110">
    <property type="protein sequence ID" value="KAF7274785.1"/>
    <property type="molecule type" value="Genomic_DNA"/>
</dbReference>
<dbReference type="AlphaFoldDB" id="A0A834MCC9"/>
<evidence type="ECO:0000256" key="1">
    <source>
        <dbReference type="SAM" id="Coils"/>
    </source>
</evidence>